<dbReference type="Proteomes" id="UP000256708">
    <property type="component" value="Unassembled WGS sequence"/>
</dbReference>
<evidence type="ECO:0000313" key="1">
    <source>
        <dbReference type="EMBL" id="RDV13932.1"/>
    </source>
</evidence>
<organism evidence="1 2">
    <name type="scientific">Pontibacter diazotrophicus</name>
    <dbReference type="NCBI Taxonomy" id="1400979"/>
    <lineage>
        <taxon>Bacteria</taxon>
        <taxon>Pseudomonadati</taxon>
        <taxon>Bacteroidota</taxon>
        <taxon>Cytophagia</taxon>
        <taxon>Cytophagales</taxon>
        <taxon>Hymenobacteraceae</taxon>
        <taxon>Pontibacter</taxon>
    </lineage>
</organism>
<dbReference type="EMBL" id="QRGR01000019">
    <property type="protein sequence ID" value="RDV13932.1"/>
    <property type="molecule type" value="Genomic_DNA"/>
</dbReference>
<accession>A0A3D8LAE7</accession>
<evidence type="ECO:0000313" key="2">
    <source>
        <dbReference type="Proteomes" id="UP000256708"/>
    </source>
</evidence>
<comment type="caution">
    <text evidence="1">The sequence shown here is derived from an EMBL/GenBank/DDBJ whole genome shotgun (WGS) entry which is preliminary data.</text>
</comment>
<gene>
    <name evidence="1" type="ORF">DXT99_16635</name>
</gene>
<dbReference type="AlphaFoldDB" id="A0A3D8LAE7"/>
<protein>
    <submittedName>
        <fullName evidence="1">Uncharacterized protein</fullName>
    </submittedName>
</protein>
<name>A0A3D8LAE7_9BACT</name>
<sequence length="110" mass="12666">MSVTDDGLDKVVLAVDLDGLAMANLEMKQELKLTEDQYSKVAALNELRFTKMVEAEHTYAANDVLRSNSVRKINIQCDQTLKEVLDEQQMRQFMELEGRFHMQLVSENEE</sequence>
<reference evidence="2" key="1">
    <citation type="submission" date="2018-08" db="EMBL/GenBank/DDBJ databases">
        <authorList>
            <person name="Liu Z.-W."/>
            <person name="Du Z.-J."/>
        </authorList>
    </citation>
    <scope>NUCLEOTIDE SEQUENCE [LARGE SCALE GENOMIC DNA]</scope>
    <source>
        <strain evidence="2">H4X</strain>
    </source>
</reference>
<keyword evidence="2" id="KW-1185">Reference proteome</keyword>
<proteinExistence type="predicted"/>